<sequence>MNTKLTQVYELNEIIGDMQKKLVCLQDKDNSPQQQRVINTASKHLNNWQRDRIRPLIRVFK</sequence>
<organism evidence="1">
    <name type="scientific">marine sediment metagenome</name>
    <dbReference type="NCBI Taxonomy" id="412755"/>
    <lineage>
        <taxon>unclassified sequences</taxon>
        <taxon>metagenomes</taxon>
        <taxon>ecological metagenomes</taxon>
    </lineage>
</organism>
<dbReference type="EMBL" id="LAZR01005001">
    <property type="protein sequence ID" value="KKN03750.1"/>
    <property type="molecule type" value="Genomic_DNA"/>
</dbReference>
<accession>A0A0F9M8I7</accession>
<protein>
    <submittedName>
        <fullName evidence="1">Uncharacterized protein</fullName>
    </submittedName>
</protein>
<reference evidence="1" key="1">
    <citation type="journal article" date="2015" name="Nature">
        <title>Complex archaea that bridge the gap between prokaryotes and eukaryotes.</title>
        <authorList>
            <person name="Spang A."/>
            <person name="Saw J.H."/>
            <person name="Jorgensen S.L."/>
            <person name="Zaremba-Niedzwiedzka K."/>
            <person name="Martijn J."/>
            <person name="Lind A.E."/>
            <person name="van Eijk R."/>
            <person name="Schleper C."/>
            <person name="Guy L."/>
            <person name="Ettema T.J."/>
        </authorList>
    </citation>
    <scope>NUCLEOTIDE SEQUENCE</scope>
</reference>
<comment type="caution">
    <text evidence="1">The sequence shown here is derived from an EMBL/GenBank/DDBJ whole genome shotgun (WGS) entry which is preliminary data.</text>
</comment>
<gene>
    <name evidence="1" type="ORF">LCGC14_1104650</name>
</gene>
<evidence type="ECO:0000313" key="1">
    <source>
        <dbReference type="EMBL" id="KKN03750.1"/>
    </source>
</evidence>
<proteinExistence type="predicted"/>
<name>A0A0F9M8I7_9ZZZZ</name>
<dbReference type="AlphaFoldDB" id="A0A0F9M8I7"/>